<evidence type="ECO:0000256" key="1">
    <source>
        <dbReference type="ARBA" id="ARBA00006484"/>
    </source>
</evidence>
<evidence type="ECO:0000259" key="3">
    <source>
        <dbReference type="SMART" id="SM00822"/>
    </source>
</evidence>
<dbReference type="InterPro" id="IPR036291">
    <property type="entry name" value="NAD(P)-bd_dom_sf"/>
</dbReference>
<dbReference type="OrthoDB" id="1933717at2759"/>
<dbReference type="SUPFAM" id="SSF51735">
    <property type="entry name" value="NAD(P)-binding Rossmann-fold domains"/>
    <property type="match status" value="1"/>
</dbReference>
<dbReference type="CDD" id="cd05233">
    <property type="entry name" value="SDR_c"/>
    <property type="match status" value="1"/>
</dbReference>
<accession>A0A2V1CZ04</accession>
<dbReference type="InterPro" id="IPR057326">
    <property type="entry name" value="KR_dom"/>
</dbReference>
<dbReference type="PRINTS" id="PR00081">
    <property type="entry name" value="GDHRDH"/>
</dbReference>
<dbReference type="PANTHER" id="PTHR43115">
    <property type="entry name" value="DEHYDROGENASE/REDUCTASE SDR FAMILY MEMBER 11"/>
    <property type="match status" value="1"/>
</dbReference>
<keyword evidence="5" id="KW-1185">Reference proteome</keyword>
<dbReference type="STRING" id="97972.A0A2V1CZ04"/>
<evidence type="ECO:0000313" key="5">
    <source>
        <dbReference type="Proteomes" id="UP000244855"/>
    </source>
</evidence>
<organism evidence="4 5">
    <name type="scientific">Periconia macrospinosa</name>
    <dbReference type="NCBI Taxonomy" id="97972"/>
    <lineage>
        <taxon>Eukaryota</taxon>
        <taxon>Fungi</taxon>
        <taxon>Dikarya</taxon>
        <taxon>Ascomycota</taxon>
        <taxon>Pezizomycotina</taxon>
        <taxon>Dothideomycetes</taxon>
        <taxon>Pleosporomycetidae</taxon>
        <taxon>Pleosporales</taxon>
        <taxon>Massarineae</taxon>
        <taxon>Periconiaceae</taxon>
        <taxon>Periconia</taxon>
    </lineage>
</organism>
<dbReference type="Proteomes" id="UP000244855">
    <property type="component" value="Unassembled WGS sequence"/>
</dbReference>
<dbReference type="GO" id="GO:0016491">
    <property type="term" value="F:oxidoreductase activity"/>
    <property type="evidence" value="ECO:0007669"/>
    <property type="project" value="UniProtKB-KW"/>
</dbReference>
<feature type="domain" description="Ketoreductase" evidence="3">
    <location>
        <begin position="39"/>
        <end position="224"/>
    </location>
</feature>
<dbReference type="Gene3D" id="3.40.50.720">
    <property type="entry name" value="NAD(P)-binding Rossmann-like Domain"/>
    <property type="match status" value="1"/>
</dbReference>
<keyword evidence="2" id="KW-0560">Oxidoreductase</keyword>
<protein>
    <submittedName>
        <fullName evidence="4">NAD(P)-binding protein</fullName>
    </submittedName>
</protein>
<sequence length="301" mass="31884">MDYSDPNAFTLPYQLTKQVRRDVYPLLEPTQPELSAKGKTVLITGTTGGIGKAIAEAWATAGASAIVITGRNVEALESVASKIKSLSPDTKVLAKAADITNEASVAALFAAAKEAVGTIHVLINNAGSLEGGGGLVGSVDPTKFFADFQVNVLGTYLMTHHFLAQADGGVGTVVSFTTGAIGGVFPGMAGYTASKLALTRIMENLHAEQPGVRVFLLLPGIVETSMTLDALKPYAKDTPSLSASWTLFLSTPRAEWMRGGILSVNWDIEEMEAHKDEIISDNLLNRAFLNAKLGKDGHPWR</sequence>
<dbReference type="PANTHER" id="PTHR43115:SF4">
    <property type="entry name" value="DEHYDROGENASE_REDUCTASE SDR FAMILY MEMBER 11"/>
    <property type="match status" value="1"/>
</dbReference>
<gene>
    <name evidence="4" type="ORF">DM02DRAFT_664464</name>
</gene>
<name>A0A2V1CZ04_9PLEO</name>
<evidence type="ECO:0000313" key="4">
    <source>
        <dbReference type="EMBL" id="PVH90976.1"/>
    </source>
</evidence>
<evidence type="ECO:0000256" key="2">
    <source>
        <dbReference type="ARBA" id="ARBA00023002"/>
    </source>
</evidence>
<dbReference type="AlphaFoldDB" id="A0A2V1CZ04"/>
<dbReference type="SMART" id="SM00822">
    <property type="entry name" value="PKS_KR"/>
    <property type="match status" value="1"/>
</dbReference>
<comment type="similarity">
    <text evidence="1">Belongs to the short-chain dehydrogenases/reductases (SDR) family.</text>
</comment>
<reference evidence="4 5" key="1">
    <citation type="journal article" date="2018" name="Sci. Rep.">
        <title>Comparative genomics provides insights into the lifestyle and reveals functional heterogeneity of dark septate endophytic fungi.</title>
        <authorList>
            <person name="Knapp D.G."/>
            <person name="Nemeth J.B."/>
            <person name="Barry K."/>
            <person name="Hainaut M."/>
            <person name="Henrissat B."/>
            <person name="Johnson J."/>
            <person name="Kuo A."/>
            <person name="Lim J.H.P."/>
            <person name="Lipzen A."/>
            <person name="Nolan M."/>
            <person name="Ohm R.A."/>
            <person name="Tamas L."/>
            <person name="Grigoriev I.V."/>
            <person name="Spatafora J.W."/>
            <person name="Nagy L.G."/>
            <person name="Kovacs G.M."/>
        </authorList>
    </citation>
    <scope>NUCLEOTIDE SEQUENCE [LARGE SCALE GENOMIC DNA]</scope>
    <source>
        <strain evidence="4 5">DSE2036</strain>
    </source>
</reference>
<dbReference type="EMBL" id="KZ806009">
    <property type="protein sequence ID" value="PVH90976.1"/>
    <property type="molecule type" value="Genomic_DNA"/>
</dbReference>
<dbReference type="Pfam" id="PF00106">
    <property type="entry name" value="adh_short"/>
    <property type="match status" value="1"/>
</dbReference>
<proteinExistence type="inferred from homology"/>
<dbReference type="InterPro" id="IPR002347">
    <property type="entry name" value="SDR_fam"/>
</dbReference>